<dbReference type="GO" id="GO:0046872">
    <property type="term" value="F:metal ion binding"/>
    <property type="evidence" value="ECO:0007669"/>
    <property type="project" value="UniProtKB-KW"/>
</dbReference>
<gene>
    <name evidence="22" type="ORF">ALC56_13763</name>
</gene>
<evidence type="ECO:0000256" key="3">
    <source>
        <dbReference type="ARBA" id="ARBA00004922"/>
    </source>
</evidence>
<evidence type="ECO:0000256" key="17">
    <source>
        <dbReference type="ARBA" id="ARBA00032175"/>
    </source>
</evidence>
<keyword evidence="9" id="KW-0479">Metal-binding</keyword>
<dbReference type="GO" id="GO:0035269">
    <property type="term" value="P:protein O-linked glycosylation via mannose"/>
    <property type="evidence" value="ECO:0007669"/>
    <property type="project" value="TreeGrafter"/>
</dbReference>
<dbReference type="Proteomes" id="UP000078541">
    <property type="component" value="Unassembled WGS sequence"/>
</dbReference>
<evidence type="ECO:0000256" key="13">
    <source>
        <dbReference type="ARBA" id="ARBA00023136"/>
    </source>
</evidence>
<feature type="transmembrane region" description="Helical" evidence="21">
    <location>
        <begin position="66"/>
        <end position="88"/>
    </location>
</feature>
<keyword evidence="14" id="KW-0325">Glycoprotein</keyword>
<comment type="similarity">
    <text evidence="4">Belongs to the glycosyltransferase 49 family.</text>
</comment>
<keyword evidence="11 21" id="KW-1133">Transmembrane helix</keyword>
<protein>
    <recommendedName>
        <fullName evidence="5">Beta-1,4-glucuronyltransferase 1</fullName>
    </recommendedName>
    <alternativeName>
        <fullName evidence="16">I-beta-1,3-N-acetylglucosaminyltransferase</fullName>
    </alternativeName>
    <alternativeName>
        <fullName evidence="19">N-acetyllactosaminide beta-1,3-N-acetylglucosaminyltransferase</fullName>
    </alternativeName>
    <alternativeName>
        <fullName evidence="17">Poly-N-acetyllactosamine extension enzyme</fullName>
    </alternativeName>
    <alternativeName>
        <fullName evidence="18">UDP-GlcNAc:betaGal beta-1,3-N-acetylglucosaminyltransferase 1</fullName>
    </alternativeName>
</protein>
<evidence type="ECO:0000256" key="16">
    <source>
        <dbReference type="ARBA" id="ARBA00030723"/>
    </source>
</evidence>
<accession>A0A195EUS3</accession>
<keyword evidence="7 22" id="KW-0808">Transferase</keyword>
<evidence type="ECO:0000256" key="7">
    <source>
        <dbReference type="ARBA" id="ARBA00022679"/>
    </source>
</evidence>
<evidence type="ECO:0000256" key="15">
    <source>
        <dbReference type="ARBA" id="ARBA00023211"/>
    </source>
</evidence>
<evidence type="ECO:0000256" key="1">
    <source>
        <dbReference type="ARBA" id="ARBA00001936"/>
    </source>
</evidence>
<evidence type="ECO:0000256" key="10">
    <source>
        <dbReference type="ARBA" id="ARBA00022968"/>
    </source>
</evidence>
<evidence type="ECO:0000256" key="11">
    <source>
        <dbReference type="ARBA" id="ARBA00022989"/>
    </source>
</evidence>
<reference evidence="22 23" key="1">
    <citation type="submission" date="2016-03" db="EMBL/GenBank/DDBJ databases">
        <title>Trachymyrmex septentrionalis WGS genome.</title>
        <authorList>
            <person name="Nygaard S."/>
            <person name="Hu H."/>
            <person name="Boomsma J."/>
            <person name="Zhang G."/>
        </authorList>
    </citation>
    <scope>NUCLEOTIDE SEQUENCE [LARGE SCALE GENOMIC DNA]</scope>
    <source>
        <strain evidence="22">Tsep2-gDNA-1</strain>
        <tissue evidence="22">Whole body</tissue>
    </source>
</reference>
<evidence type="ECO:0000256" key="4">
    <source>
        <dbReference type="ARBA" id="ARBA00008539"/>
    </source>
</evidence>
<dbReference type="GO" id="GO:0000139">
    <property type="term" value="C:Golgi membrane"/>
    <property type="evidence" value="ECO:0007669"/>
    <property type="project" value="UniProtKB-SubCell"/>
</dbReference>
<evidence type="ECO:0000256" key="8">
    <source>
        <dbReference type="ARBA" id="ARBA00022692"/>
    </source>
</evidence>
<evidence type="ECO:0000256" key="20">
    <source>
        <dbReference type="ARBA" id="ARBA00047852"/>
    </source>
</evidence>
<evidence type="ECO:0000256" key="5">
    <source>
        <dbReference type="ARBA" id="ARBA00017962"/>
    </source>
</evidence>
<dbReference type="AlphaFoldDB" id="A0A195EUS3"/>
<organism evidence="22 23">
    <name type="scientific">Trachymyrmex septentrionalis</name>
    <dbReference type="NCBI Taxonomy" id="34720"/>
    <lineage>
        <taxon>Eukaryota</taxon>
        <taxon>Metazoa</taxon>
        <taxon>Ecdysozoa</taxon>
        <taxon>Arthropoda</taxon>
        <taxon>Hexapoda</taxon>
        <taxon>Insecta</taxon>
        <taxon>Pterygota</taxon>
        <taxon>Neoptera</taxon>
        <taxon>Endopterygota</taxon>
        <taxon>Hymenoptera</taxon>
        <taxon>Apocrita</taxon>
        <taxon>Aculeata</taxon>
        <taxon>Formicoidea</taxon>
        <taxon>Formicidae</taxon>
        <taxon>Myrmicinae</taxon>
        <taxon>Trachymyrmex</taxon>
    </lineage>
</organism>
<keyword evidence="10" id="KW-0735">Signal-anchor</keyword>
<evidence type="ECO:0000256" key="19">
    <source>
        <dbReference type="ARBA" id="ARBA00033291"/>
    </source>
</evidence>
<comment type="pathway">
    <text evidence="3">Protein modification; protein glycosylation.</text>
</comment>
<feature type="non-terminal residue" evidence="22">
    <location>
        <position position="1"/>
    </location>
</feature>
<dbReference type="Pfam" id="PF13896">
    <property type="entry name" value="Glyco_transf_49"/>
    <property type="match status" value="2"/>
</dbReference>
<dbReference type="PANTHER" id="PTHR46420:SF1">
    <property type="entry name" value="BETA-1,4-GLUCURONYLTRANSFERASE 1"/>
    <property type="match status" value="1"/>
</dbReference>
<keyword evidence="6 22" id="KW-0328">Glycosyltransferase</keyword>
<evidence type="ECO:0000313" key="22">
    <source>
        <dbReference type="EMBL" id="KYN32010.1"/>
    </source>
</evidence>
<keyword evidence="23" id="KW-1185">Reference proteome</keyword>
<evidence type="ECO:0000256" key="9">
    <source>
        <dbReference type="ARBA" id="ARBA00022723"/>
    </source>
</evidence>
<dbReference type="InterPro" id="IPR043189">
    <property type="entry name" value="B4GAT1"/>
</dbReference>
<proteinExistence type="inferred from homology"/>
<comment type="cofactor">
    <cofactor evidence="1">
        <name>Mn(2+)</name>
        <dbReference type="ChEBI" id="CHEBI:29035"/>
    </cofactor>
</comment>
<comment type="catalytic activity">
    <reaction evidence="20">
        <text>3-O-[beta-D-Xyl-(1-&gt;4)-Rib-ol-P-Rib-ol-P-3-beta-D-GalNAc-(1-&gt;3)-beta-D-GlcNAc-(1-&gt;4)-(O-6-P-alpha-D-Man)]-Thr-[protein] + UDP-alpha-D-glucuronate = 3-O-[beta-D-GlcA-(1-&gt;3)-beta-D-Xyl-(1-&gt;4)-Rib-ol-P-Rib-ol-P-3-beta-D-GalNAc-(1-&gt;3)-beta-D-GlcNAc-(1-&gt;4)-(O-6-P-alpha-D-Man)]-Thr-[protein] + UDP + H(+)</text>
        <dbReference type="Rhea" id="RHEA:46860"/>
        <dbReference type="Rhea" id="RHEA-COMP:15023"/>
        <dbReference type="Rhea" id="RHEA-COMP:17482"/>
        <dbReference type="ChEBI" id="CHEBI:15378"/>
        <dbReference type="ChEBI" id="CHEBI:58052"/>
        <dbReference type="ChEBI" id="CHEBI:58223"/>
        <dbReference type="ChEBI" id="CHEBI:142405"/>
        <dbReference type="ChEBI" id="CHEBI:177336"/>
    </reaction>
</comment>
<name>A0A195EUS3_9HYME</name>
<dbReference type="UniPathway" id="UPA00378"/>
<dbReference type="PANTHER" id="PTHR46420">
    <property type="entry name" value="BETA-1,4-GLUCURONYLTRANSFERASE 1"/>
    <property type="match status" value="1"/>
</dbReference>
<sequence length="640" mass="74095">ARFVYYRGPHLSRMVLFSCCIRWSGGEKGGQGGERDEFQRISNSQLFSGAFDVGARARDGLGCRPWNLSLTSVIILALSNMLLTFLLLQSETCAPEAIPREVEMNAVTEWNLGTLVKHEQQSECITQDYQPASPDANSLKLDIKLGRWDARRMFRIYDSVLVGSRFTELSQTYRVCLATQSSVEKLHSLVQVALHWTGPMSVALYAAGDEEFEVLQRYLVYLRRCYESIRERVIFSLAVPKMRTPRKQPRVFELPDRVDCAKPEATLNEFMSRVPSEQTNWRIRNVYPQNHMRNLARKNCQTDYVFLTDVDIVPSFNLTIVLDEFLRNDNCDKCAYVIPTYELDTRVRFPPNKTELVRLATKGLARPFHQKVFIHNQFATNFTRWLQDVSPNHVHHENVKTGKVYISHDVTNFEFLYEPFYVAKDIVPPHDERFMGYGYTRNTQVCLACPGWQTEGEITTPSAFLLAVVLLTLSETQGFPRRCHYPDEYQRYVPKATSAENGTHIRRSEFRTRNTLRAPAARSGLVKNPSALVPRLVRSVVFGMRYISIFNINFISDGKFVSCNTSRSFFLQVYEMYVTGYQFKVLSPVFTGHWGLQTRKTRPAWRERQNSANRKQFETFKKEVFARYMRDPLKMMKNAN</sequence>
<dbReference type="GO" id="GO:0015020">
    <property type="term" value="F:glucuronosyltransferase activity"/>
    <property type="evidence" value="ECO:0007669"/>
    <property type="project" value="InterPro"/>
</dbReference>
<evidence type="ECO:0000256" key="6">
    <source>
        <dbReference type="ARBA" id="ARBA00022676"/>
    </source>
</evidence>
<dbReference type="STRING" id="34720.A0A195EUS3"/>
<keyword evidence="8 21" id="KW-0812">Transmembrane</keyword>
<comment type="subcellular location">
    <subcellularLocation>
        <location evidence="2">Golgi apparatus membrane</location>
        <topology evidence="2">Single-pass type II membrane protein</topology>
    </subcellularLocation>
</comment>
<keyword evidence="13 21" id="KW-0472">Membrane</keyword>
<keyword evidence="12" id="KW-0333">Golgi apparatus</keyword>
<evidence type="ECO:0000256" key="14">
    <source>
        <dbReference type="ARBA" id="ARBA00023180"/>
    </source>
</evidence>
<dbReference type="EMBL" id="KQ981958">
    <property type="protein sequence ID" value="KYN32010.1"/>
    <property type="molecule type" value="Genomic_DNA"/>
</dbReference>
<evidence type="ECO:0000313" key="23">
    <source>
        <dbReference type="Proteomes" id="UP000078541"/>
    </source>
</evidence>
<evidence type="ECO:0000256" key="2">
    <source>
        <dbReference type="ARBA" id="ARBA00004323"/>
    </source>
</evidence>
<keyword evidence="15" id="KW-0464">Manganese</keyword>
<evidence type="ECO:0000256" key="12">
    <source>
        <dbReference type="ARBA" id="ARBA00023034"/>
    </source>
</evidence>
<evidence type="ECO:0000256" key="21">
    <source>
        <dbReference type="SAM" id="Phobius"/>
    </source>
</evidence>
<evidence type="ECO:0000256" key="18">
    <source>
        <dbReference type="ARBA" id="ARBA00032181"/>
    </source>
</evidence>